<reference evidence="2" key="1">
    <citation type="journal article" date="2024" name="Proc. Natl. Acad. Sci. U.S.A.">
        <title>Extraordinary preservation of gene collinearity over three hundred million years revealed in homosporous lycophytes.</title>
        <authorList>
            <person name="Li C."/>
            <person name="Wickell D."/>
            <person name="Kuo L.Y."/>
            <person name="Chen X."/>
            <person name="Nie B."/>
            <person name="Liao X."/>
            <person name="Peng D."/>
            <person name="Ji J."/>
            <person name="Jenkins J."/>
            <person name="Williams M."/>
            <person name="Shu S."/>
            <person name="Plott C."/>
            <person name="Barry K."/>
            <person name="Rajasekar S."/>
            <person name="Grimwood J."/>
            <person name="Han X."/>
            <person name="Sun S."/>
            <person name="Hou Z."/>
            <person name="He W."/>
            <person name="Dai G."/>
            <person name="Sun C."/>
            <person name="Schmutz J."/>
            <person name="Leebens-Mack J.H."/>
            <person name="Li F.W."/>
            <person name="Wang L."/>
        </authorList>
    </citation>
    <scope>NUCLEOTIDE SEQUENCE [LARGE SCALE GENOMIC DNA]</scope>
    <source>
        <strain evidence="2">cv. PW_Plant_1</strain>
    </source>
</reference>
<evidence type="ECO:0000313" key="2">
    <source>
        <dbReference type="Proteomes" id="UP001162992"/>
    </source>
</evidence>
<evidence type="ECO:0000313" key="1">
    <source>
        <dbReference type="EMBL" id="KAJ7566161.1"/>
    </source>
</evidence>
<dbReference type="Proteomes" id="UP001162992">
    <property type="component" value="Chromosome 2"/>
</dbReference>
<gene>
    <name evidence="1" type="ORF">O6H91_02G090500</name>
</gene>
<accession>A0ACC2EI25</accession>
<protein>
    <submittedName>
        <fullName evidence="1">Uncharacterized protein</fullName>
    </submittedName>
</protein>
<name>A0ACC2EI25_DIPCM</name>
<sequence length="678" mass="74579">MAPRIADGEDTELQLKSNVSNNKLGDIESGEDAKKSVPENLPILHKVLIPARTPLVHGLKDAVKEIFFPDDPFQEFKNQPRKRKYLLGLLYVFPILDWGWNYSIGDLKGDVIAGLTIASLAVPQDIGYAKLANLSPVHGLYSSFVPPLIYAALGSSRHIAIGPVAVVSTLLGTQLRRELNPITQPELYLRLALTATFFAGLVEFTIGFLRLGFVIDFLSHATIVGFMAGAGITIALQQLKGFLGITHFTTDTDFISVMRSVWRNTDEWNWQTALIGSFFLVFLFITKYIGKRYKRLFWVSALGPLASVILATAFVKVTRIDRHGVKIVQHIHKGVNPSSIHELFFHGTYLGKGARIGVVAGLVALTEAIAIGRTFAALKDYHVDGNKEMIAIGLGNMAGSCTSCYVATGSFSRSAVNYNAGCNTPLTNIVMSIVVLITLIALTPLFYYTPNAVLSSIIISAVLGLVDFKAAFLIWKVDKIDFIACLGAFLGVFFVSVEIGLLIAVGISLTKILLHVTRPHTALLGKIPETNIYRNLLQYPDAGRIPGILIVRVDSSIYFCNSNYVRERTLRWVNEEGEKISASNGISIQYAILEMSPVMTIDTTAIDSLKELSNALQKRHIQLVLANPGASVMEKFQLSSFIDYLGEEWFFLTVGEAVQVCSTLMKDSISNLQERRQL</sequence>
<dbReference type="EMBL" id="CM055093">
    <property type="protein sequence ID" value="KAJ7566161.1"/>
    <property type="molecule type" value="Genomic_DNA"/>
</dbReference>
<keyword evidence="2" id="KW-1185">Reference proteome</keyword>
<comment type="caution">
    <text evidence="1">The sequence shown here is derived from an EMBL/GenBank/DDBJ whole genome shotgun (WGS) entry which is preliminary data.</text>
</comment>
<organism evidence="1 2">
    <name type="scientific">Diphasiastrum complanatum</name>
    <name type="common">Issler's clubmoss</name>
    <name type="synonym">Lycopodium complanatum</name>
    <dbReference type="NCBI Taxonomy" id="34168"/>
    <lineage>
        <taxon>Eukaryota</taxon>
        <taxon>Viridiplantae</taxon>
        <taxon>Streptophyta</taxon>
        <taxon>Embryophyta</taxon>
        <taxon>Tracheophyta</taxon>
        <taxon>Lycopodiopsida</taxon>
        <taxon>Lycopodiales</taxon>
        <taxon>Lycopodiaceae</taxon>
        <taxon>Lycopodioideae</taxon>
        <taxon>Diphasiastrum</taxon>
    </lineage>
</organism>
<proteinExistence type="predicted"/>